<feature type="domain" description="C2H2-type" evidence="11">
    <location>
        <begin position="805"/>
        <end position="832"/>
    </location>
</feature>
<reference evidence="12" key="1">
    <citation type="submission" date="2019-06" db="EMBL/GenBank/DDBJ databases">
        <authorList>
            <consortium name="Wellcome Sanger Institute Data Sharing"/>
        </authorList>
    </citation>
    <scope>NUCLEOTIDE SEQUENCE [LARGE SCALE GENOMIC DNA]</scope>
</reference>
<proteinExistence type="predicted"/>
<feature type="region of interest" description="Disordered" evidence="10">
    <location>
        <begin position="1"/>
        <end position="57"/>
    </location>
</feature>
<feature type="region of interest" description="Disordered" evidence="10">
    <location>
        <begin position="585"/>
        <end position="631"/>
    </location>
</feature>
<dbReference type="SUPFAM" id="SSF46689">
    <property type="entry name" value="Homeodomain-like"/>
    <property type="match status" value="1"/>
</dbReference>
<dbReference type="SUPFAM" id="SSF57667">
    <property type="entry name" value="beta-beta-alpha zinc fingers"/>
    <property type="match status" value="4"/>
</dbReference>
<dbReference type="FunFam" id="3.30.160.60:FF:000744">
    <property type="entry name" value="zinc finger E-box-binding homeobox 1"/>
    <property type="match status" value="1"/>
</dbReference>
<evidence type="ECO:0000256" key="2">
    <source>
        <dbReference type="ARBA" id="ARBA00022723"/>
    </source>
</evidence>
<evidence type="ECO:0000256" key="6">
    <source>
        <dbReference type="ARBA" id="ARBA00023125"/>
    </source>
</evidence>
<dbReference type="FunFam" id="3.30.160.60:FF:000145">
    <property type="entry name" value="Zinc finger protein 574"/>
    <property type="match status" value="1"/>
</dbReference>
<organism evidence="12 13">
    <name type="scientific">Sphaeramia orbicularis</name>
    <name type="common">orbiculate cardinalfish</name>
    <dbReference type="NCBI Taxonomy" id="375764"/>
    <lineage>
        <taxon>Eukaryota</taxon>
        <taxon>Metazoa</taxon>
        <taxon>Chordata</taxon>
        <taxon>Craniata</taxon>
        <taxon>Vertebrata</taxon>
        <taxon>Euteleostomi</taxon>
        <taxon>Actinopterygii</taxon>
        <taxon>Neopterygii</taxon>
        <taxon>Teleostei</taxon>
        <taxon>Neoteleostei</taxon>
        <taxon>Acanthomorphata</taxon>
        <taxon>Gobiaria</taxon>
        <taxon>Kurtiformes</taxon>
        <taxon>Apogonoidei</taxon>
        <taxon>Apogonidae</taxon>
        <taxon>Apogoninae</taxon>
        <taxon>Sphaeramia</taxon>
    </lineage>
</organism>
<feature type="region of interest" description="Disordered" evidence="10">
    <location>
        <begin position="890"/>
        <end position="948"/>
    </location>
</feature>
<keyword evidence="7" id="KW-0371">Homeobox</keyword>
<dbReference type="FunFam" id="3.30.160.60:FF:000082">
    <property type="entry name" value="Putative zinc finger E-box-binding homeobox 2"/>
    <property type="match status" value="1"/>
</dbReference>
<feature type="compositionally biased region" description="Polar residues" evidence="10">
    <location>
        <begin position="919"/>
        <end position="931"/>
    </location>
</feature>
<evidence type="ECO:0000313" key="13">
    <source>
        <dbReference type="Proteomes" id="UP000472271"/>
    </source>
</evidence>
<accession>A0A673A7V4</accession>
<feature type="domain" description="C2H2-type" evidence="11">
    <location>
        <begin position="212"/>
        <end position="239"/>
    </location>
</feature>
<dbReference type="InterPro" id="IPR013087">
    <property type="entry name" value="Znf_C2H2_type"/>
</dbReference>
<dbReference type="InParanoid" id="A0A673A7V4"/>
<dbReference type="Proteomes" id="UP000472271">
    <property type="component" value="Chromosome 17"/>
</dbReference>
<dbReference type="PANTHER" id="PTHR24391">
    <property type="entry name" value="HISTONE H4 TRANSCRIPTION FACTOR-RELATED"/>
    <property type="match status" value="1"/>
</dbReference>
<evidence type="ECO:0000256" key="1">
    <source>
        <dbReference type="ARBA" id="ARBA00004123"/>
    </source>
</evidence>
<feature type="compositionally biased region" description="Polar residues" evidence="10">
    <location>
        <begin position="585"/>
        <end position="602"/>
    </location>
</feature>
<dbReference type="GO" id="GO:0000978">
    <property type="term" value="F:RNA polymerase II cis-regulatory region sequence-specific DNA binding"/>
    <property type="evidence" value="ECO:0007669"/>
    <property type="project" value="TreeGrafter"/>
</dbReference>
<feature type="domain" description="C2H2-type" evidence="11">
    <location>
        <begin position="861"/>
        <end position="889"/>
    </location>
</feature>
<dbReference type="FunFam" id="3.30.160.60:FF:000013">
    <property type="entry name" value="Putative zinc finger E-box-binding homeobox 2"/>
    <property type="match status" value="2"/>
</dbReference>
<feature type="compositionally biased region" description="Acidic residues" evidence="10">
    <location>
        <begin position="998"/>
        <end position="1027"/>
    </location>
</feature>
<evidence type="ECO:0000259" key="11">
    <source>
        <dbReference type="PROSITE" id="PS50157"/>
    </source>
</evidence>
<dbReference type="Gene3D" id="3.30.160.60">
    <property type="entry name" value="Classic Zinc Finger"/>
    <property type="match status" value="7"/>
</dbReference>
<dbReference type="GO" id="GO:0000981">
    <property type="term" value="F:DNA-binding transcription factor activity, RNA polymerase II-specific"/>
    <property type="evidence" value="ECO:0007669"/>
    <property type="project" value="TreeGrafter"/>
</dbReference>
<dbReference type="InterPro" id="IPR036236">
    <property type="entry name" value="Znf_C2H2_sf"/>
</dbReference>
<dbReference type="PANTHER" id="PTHR24391:SF17">
    <property type="entry name" value="ZINC FINGER E-BOX-BINDING HOMEOBOX 1"/>
    <property type="match status" value="1"/>
</dbReference>
<dbReference type="Ensembl" id="ENSSORT00005026130.1">
    <property type="protein sequence ID" value="ENSSORP00005025371.1"/>
    <property type="gene ID" value="ENSSORG00005012206.1"/>
</dbReference>
<dbReference type="Pfam" id="PF00096">
    <property type="entry name" value="zf-C2H2"/>
    <property type="match status" value="4"/>
</dbReference>
<dbReference type="InterPro" id="IPR009057">
    <property type="entry name" value="Homeodomain-like_sf"/>
</dbReference>
<dbReference type="GO" id="GO:0005634">
    <property type="term" value="C:nucleus"/>
    <property type="evidence" value="ECO:0007669"/>
    <property type="project" value="UniProtKB-SubCell"/>
</dbReference>
<feature type="domain" description="C2H2-type" evidence="11">
    <location>
        <begin position="165"/>
        <end position="192"/>
    </location>
</feature>
<keyword evidence="4 9" id="KW-0863">Zinc-finger</keyword>
<keyword evidence="6" id="KW-0238">DNA-binding</keyword>
<dbReference type="AlphaFoldDB" id="A0A673A7V4"/>
<feature type="compositionally biased region" description="Basic and acidic residues" evidence="10">
    <location>
        <begin position="37"/>
        <end position="55"/>
    </location>
</feature>
<keyword evidence="3" id="KW-0677">Repeat</keyword>
<keyword evidence="5" id="KW-0862">Zinc</keyword>
<reference evidence="12" key="3">
    <citation type="submission" date="2025-09" db="UniProtKB">
        <authorList>
            <consortium name="Ensembl"/>
        </authorList>
    </citation>
    <scope>IDENTIFICATION</scope>
</reference>
<dbReference type="GO" id="GO:0008270">
    <property type="term" value="F:zinc ion binding"/>
    <property type="evidence" value="ECO:0007669"/>
    <property type="project" value="UniProtKB-KW"/>
</dbReference>
<feature type="compositionally biased region" description="Low complexity" evidence="10">
    <location>
        <begin position="613"/>
        <end position="630"/>
    </location>
</feature>
<evidence type="ECO:0000256" key="5">
    <source>
        <dbReference type="ARBA" id="ARBA00022833"/>
    </source>
</evidence>
<name>A0A673A7V4_9TELE</name>
<dbReference type="InterPro" id="IPR051574">
    <property type="entry name" value="ZnF_E-box_Homeobox"/>
</dbReference>
<dbReference type="Gene3D" id="1.10.10.60">
    <property type="entry name" value="Homeodomain-like"/>
    <property type="match status" value="1"/>
</dbReference>
<evidence type="ECO:0000256" key="7">
    <source>
        <dbReference type="ARBA" id="ARBA00023155"/>
    </source>
</evidence>
<reference evidence="12" key="2">
    <citation type="submission" date="2025-08" db="UniProtKB">
        <authorList>
            <consortium name="Ensembl"/>
        </authorList>
    </citation>
    <scope>IDENTIFICATION</scope>
</reference>
<keyword evidence="8" id="KW-0539">Nucleus</keyword>
<evidence type="ECO:0000256" key="9">
    <source>
        <dbReference type="PROSITE-ProRule" id="PRU00042"/>
    </source>
</evidence>
<dbReference type="PROSITE" id="PS50157">
    <property type="entry name" value="ZINC_FINGER_C2H2_2"/>
    <property type="match status" value="7"/>
</dbReference>
<feature type="domain" description="C2H2-type" evidence="11">
    <location>
        <begin position="240"/>
        <end position="269"/>
    </location>
</feature>
<protein>
    <submittedName>
        <fullName evidence="12">Zinc finger E-box binding homeobox 1</fullName>
    </submittedName>
</protein>
<dbReference type="PROSITE" id="PS00028">
    <property type="entry name" value="ZINC_FINGER_C2H2_1"/>
    <property type="match status" value="5"/>
</dbReference>
<evidence type="ECO:0000256" key="3">
    <source>
        <dbReference type="ARBA" id="ARBA00022737"/>
    </source>
</evidence>
<dbReference type="GO" id="GO:0000122">
    <property type="term" value="P:negative regulation of transcription by RNA polymerase II"/>
    <property type="evidence" value="ECO:0007669"/>
    <property type="project" value="UniProtKB-ARBA"/>
</dbReference>
<dbReference type="SMART" id="SM00355">
    <property type="entry name" value="ZnF_C2H2"/>
    <property type="match status" value="7"/>
</dbReference>
<feature type="compositionally biased region" description="Acidic residues" evidence="10">
    <location>
        <begin position="932"/>
        <end position="948"/>
    </location>
</feature>
<feature type="compositionally biased region" description="Polar residues" evidence="10">
    <location>
        <begin position="15"/>
        <end position="30"/>
    </location>
</feature>
<comment type="subcellular location">
    <subcellularLocation>
        <location evidence="1">Nucleus</location>
    </subcellularLocation>
</comment>
<evidence type="ECO:0000256" key="10">
    <source>
        <dbReference type="SAM" id="MobiDB-lite"/>
    </source>
</evidence>
<keyword evidence="13" id="KW-1185">Reference proteome</keyword>
<feature type="region of interest" description="Disordered" evidence="10">
    <location>
        <begin position="771"/>
        <end position="794"/>
    </location>
</feature>
<feature type="compositionally biased region" description="Basic and acidic residues" evidence="10">
    <location>
        <begin position="1038"/>
        <end position="1055"/>
    </location>
</feature>
<evidence type="ECO:0000256" key="4">
    <source>
        <dbReference type="ARBA" id="ARBA00022771"/>
    </source>
</evidence>
<feature type="compositionally biased region" description="Acidic residues" evidence="10">
    <location>
        <begin position="964"/>
        <end position="990"/>
    </location>
</feature>
<feature type="domain" description="C2H2-type" evidence="11">
    <location>
        <begin position="833"/>
        <end position="860"/>
    </location>
</feature>
<keyword evidence="2" id="KW-0479">Metal-binding</keyword>
<sequence length="1069" mass="115359">MADGPRCKRRKQANPKRSSVTNFNNGLEASSDSDDEDKLHIVEEDTNFDRTDGSKPHLSSCSNGIYIYMCVSVSVKEECASEEEEEAVNDALVEEILQQGDTAIIYPEAPEDEQSPAETGGADENGTPDSFSQLHTCPYCSRGYKRNASLKEHIKYRHETSEDNYSCSHCSYTFTYRSQLEKHMSHHRGTRDQRHVSPASGGTVGTGGTRKFKCTECSKAFKYKHHLKEHLRIHSGEKPYECSNCKKRFSHSGSYSSHISSKKCVGAAPPNGVTRATIKSPAPSSQTAPVVIAPARMILKEKPESKPLQEQLPVTQIKSEPVEVECKPAAMAAPATSASANGVVNGGSTQPVVAQAATLPQGVAMVVPTVGLMSPISINLNDLQNVLKVAMDGNVLRQVLGTANGVVAQGKQGIVVQQPQQQIISLPAFVDHDGTTKIIINYSISPAPAAAKPAETGPTPEPKLAQMPKANSASTCLLCDDCPDNLEALHLLQHRKAANGEAVDSAALDPSFAALLSEAGVTLEEPPVDDLLSLLKTYFASNANPSEEELKKISESVSIPVDVVQKWFAKMNSGKNVGKLCNSVSKQAETTKSSPEVVSTQPEEMEEGANQDAPAEASSESQSTSPPLSLNGDLVIIKSEPEDIEVSQAEPLDLSLPKHIAAALASKKTPPPTKQQEQPLNLTCLRKEQVEGRTIYVTTPQSAGAPVNIVTAAQLPTLVAIAGQGTVGCLSAINSTTKRTILIPQLTYTYATTAGSATGAKTVVLNGHKLEKKQESSSDGASAAEEQNDSDGAALKKRRLENGVYPCDLCSKVFQKGSSLLRHKYEHTGKRPHECSVCKKAFKHKHHLIEHSRLHSGEKPYQCDKCGKRFSHSGSYSQHMNHRYSYCKKDGLSSGPGSASEPRGRAQSDLLGSPGAGPQSDSRTTTPPSQLDSDERESEDEEDDEAMCMDDIRVVQVDDGECEIYEGNFDDDDDDEEEEEEEEEVAEEEMMMTRGQAEDDTVCEVLEIELGDDHVDPEDDEMEEGGEEKEGGGGADPEEARDCEANTDKSIREGSEGAPPSQEEMENAK</sequence>
<feature type="region of interest" description="Disordered" evidence="10">
    <location>
        <begin position="964"/>
        <end position="1069"/>
    </location>
</feature>
<gene>
    <name evidence="12" type="primary">LOC115437781</name>
</gene>
<evidence type="ECO:0000256" key="8">
    <source>
        <dbReference type="ARBA" id="ARBA00023242"/>
    </source>
</evidence>
<feature type="domain" description="C2H2-type" evidence="11">
    <location>
        <begin position="135"/>
        <end position="163"/>
    </location>
</feature>
<evidence type="ECO:0000313" key="12">
    <source>
        <dbReference type="Ensembl" id="ENSSORP00005025371.1"/>
    </source>
</evidence>